<dbReference type="InterPro" id="IPR050416">
    <property type="entry name" value="FAD-linked_Oxidoreductase"/>
</dbReference>
<evidence type="ECO:0000313" key="8">
    <source>
        <dbReference type="Proteomes" id="UP001500280"/>
    </source>
</evidence>
<keyword evidence="3" id="KW-0285">Flavoprotein</keyword>
<evidence type="ECO:0000256" key="3">
    <source>
        <dbReference type="ARBA" id="ARBA00022630"/>
    </source>
</evidence>
<feature type="domain" description="FAD-binding PCMH-type" evidence="6">
    <location>
        <begin position="22"/>
        <end position="186"/>
    </location>
</feature>
<name>A0ABN2HGY4_9ACTN</name>
<dbReference type="InterPro" id="IPR006094">
    <property type="entry name" value="Oxid_FAD_bind_N"/>
</dbReference>
<dbReference type="InterPro" id="IPR016166">
    <property type="entry name" value="FAD-bd_PCMH"/>
</dbReference>
<evidence type="ECO:0000256" key="5">
    <source>
        <dbReference type="ARBA" id="ARBA00023002"/>
    </source>
</evidence>
<dbReference type="InterPro" id="IPR016169">
    <property type="entry name" value="FAD-bd_PCMH_sub2"/>
</dbReference>
<accession>A0ABN2HGY4</accession>
<dbReference type="InterPro" id="IPR016167">
    <property type="entry name" value="FAD-bd_PCMH_sub1"/>
</dbReference>
<dbReference type="Gene3D" id="3.30.465.10">
    <property type="match status" value="1"/>
</dbReference>
<dbReference type="PANTHER" id="PTHR42973:SF39">
    <property type="entry name" value="FAD-BINDING PCMH-TYPE DOMAIN-CONTAINING PROTEIN"/>
    <property type="match status" value="1"/>
</dbReference>
<dbReference type="Pfam" id="PF01565">
    <property type="entry name" value="FAD_binding_4"/>
    <property type="match status" value="1"/>
</dbReference>
<dbReference type="EMBL" id="BAAANF010000012">
    <property type="protein sequence ID" value="GAA1687434.1"/>
    <property type="molecule type" value="Genomic_DNA"/>
</dbReference>
<dbReference type="PROSITE" id="PS51387">
    <property type="entry name" value="FAD_PCMH"/>
    <property type="match status" value="1"/>
</dbReference>
<evidence type="ECO:0000256" key="1">
    <source>
        <dbReference type="ARBA" id="ARBA00001974"/>
    </source>
</evidence>
<keyword evidence="8" id="KW-1185">Reference proteome</keyword>
<protein>
    <submittedName>
        <fullName evidence="7">FAD-dependent oxidoreductase</fullName>
    </submittedName>
</protein>
<evidence type="ECO:0000256" key="4">
    <source>
        <dbReference type="ARBA" id="ARBA00022827"/>
    </source>
</evidence>
<dbReference type="RefSeq" id="WP_344152503.1">
    <property type="nucleotide sequence ID" value="NZ_BAAANF010000012.1"/>
</dbReference>
<gene>
    <name evidence="7" type="ORF">GCM10009745_35260</name>
</gene>
<dbReference type="SUPFAM" id="SSF56176">
    <property type="entry name" value="FAD-binding/transporter-associated domain-like"/>
    <property type="match status" value="1"/>
</dbReference>
<comment type="similarity">
    <text evidence="2">Belongs to the oxygen-dependent FAD-linked oxidoreductase family.</text>
</comment>
<comment type="cofactor">
    <cofactor evidence="1">
        <name>FAD</name>
        <dbReference type="ChEBI" id="CHEBI:57692"/>
    </cofactor>
</comment>
<reference evidence="8" key="1">
    <citation type="journal article" date="2019" name="Int. J. Syst. Evol. Microbiol.">
        <title>The Global Catalogue of Microorganisms (GCM) 10K type strain sequencing project: providing services to taxonomists for standard genome sequencing and annotation.</title>
        <authorList>
            <consortium name="The Broad Institute Genomics Platform"/>
            <consortium name="The Broad Institute Genome Sequencing Center for Infectious Disease"/>
            <person name="Wu L."/>
            <person name="Ma J."/>
        </authorList>
    </citation>
    <scope>NUCLEOTIDE SEQUENCE [LARGE SCALE GENOMIC DNA]</scope>
    <source>
        <strain evidence="8">JCM 14307</strain>
    </source>
</reference>
<keyword evidence="4" id="KW-0274">FAD</keyword>
<comment type="caution">
    <text evidence="7">The sequence shown here is derived from an EMBL/GenBank/DDBJ whole genome shotgun (WGS) entry which is preliminary data.</text>
</comment>
<dbReference type="InterPro" id="IPR006093">
    <property type="entry name" value="Oxy_OxRdtase_FAD_BS"/>
</dbReference>
<evidence type="ECO:0000256" key="2">
    <source>
        <dbReference type="ARBA" id="ARBA00005466"/>
    </source>
</evidence>
<dbReference type="InterPro" id="IPR012951">
    <property type="entry name" value="BBE"/>
</dbReference>
<dbReference type="PROSITE" id="PS00862">
    <property type="entry name" value="OX2_COVAL_FAD"/>
    <property type="match status" value="1"/>
</dbReference>
<dbReference type="PANTHER" id="PTHR42973">
    <property type="entry name" value="BINDING OXIDOREDUCTASE, PUTATIVE (AFU_ORTHOLOGUE AFUA_1G17690)-RELATED"/>
    <property type="match status" value="1"/>
</dbReference>
<dbReference type="Proteomes" id="UP001500280">
    <property type="component" value="Unassembled WGS sequence"/>
</dbReference>
<sequence length="431" mass="44519">MVQLVTEGPEYDAAVAIWNGAVDHRPQVVALCTSTADVQEAIIVARDRGLPLSVRGGGHDWAGRALRDGGLIVDLTRMRQVSIDDGVATVGGGATAADAAEAADRLGLAVATGTVGTVGLLGLTLGGGYGPLSGRFGLAADNLLGAEVVLADGSAVQAGPELLWALRGGGGNFGVVTSAEVAVHPLAEVLVGSFAFPYDEAEQVFRGYGELLDCGPDELTSVIAIVVGPDGNPLVSVAPTWSGDLAEGKDVLDGFAALGTPLSADVTVKSPLAKLREFDGAFPDGVHYALRTRNVAGFTPRVVSALLEAYEARTSPGTFINIHHFHGAATRVPIKRSAFGQRDYHFMVEFIEVGGDGKWSRAASTTLAPYSLPGGYPNLLGPDDTEQAATAYGPNASRLLRIKRRLDPRGVFSATPLPAGVSGDLDADSDN</sequence>
<evidence type="ECO:0000259" key="6">
    <source>
        <dbReference type="PROSITE" id="PS51387"/>
    </source>
</evidence>
<dbReference type="Gene3D" id="3.30.43.10">
    <property type="entry name" value="Uridine Diphospho-n-acetylenolpyruvylglucosamine Reductase, domain 2"/>
    <property type="match status" value="1"/>
</dbReference>
<dbReference type="Gene3D" id="3.40.462.20">
    <property type="match status" value="1"/>
</dbReference>
<organism evidence="7 8">
    <name type="scientific">Kribbella yunnanensis</name>
    <dbReference type="NCBI Taxonomy" id="190194"/>
    <lineage>
        <taxon>Bacteria</taxon>
        <taxon>Bacillati</taxon>
        <taxon>Actinomycetota</taxon>
        <taxon>Actinomycetes</taxon>
        <taxon>Propionibacteriales</taxon>
        <taxon>Kribbellaceae</taxon>
        <taxon>Kribbella</taxon>
    </lineage>
</organism>
<evidence type="ECO:0000313" key="7">
    <source>
        <dbReference type="EMBL" id="GAA1687434.1"/>
    </source>
</evidence>
<keyword evidence="5" id="KW-0560">Oxidoreductase</keyword>
<dbReference type="Pfam" id="PF08031">
    <property type="entry name" value="BBE"/>
    <property type="match status" value="1"/>
</dbReference>
<dbReference type="InterPro" id="IPR036318">
    <property type="entry name" value="FAD-bd_PCMH-like_sf"/>
</dbReference>
<proteinExistence type="inferred from homology"/>